<dbReference type="EMBL" id="CM001402">
    <property type="protein sequence ID" value="EHO42637.1"/>
    <property type="molecule type" value="Genomic_DNA"/>
</dbReference>
<name>H1XT70_CALAY</name>
<reference evidence="12 15" key="2">
    <citation type="submission" date="2016-11" db="EMBL/GenBank/DDBJ databases">
        <title>Genomic analysis of Caldithrix abyssi and proposal of a novel bacterial phylum Caldithrichaeota.</title>
        <authorList>
            <person name="Kublanov I."/>
            <person name="Sigalova O."/>
            <person name="Gavrilov S."/>
            <person name="Lebedinsky A."/>
            <person name="Ivanova N."/>
            <person name="Daum C."/>
            <person name="Reddy T."/>
            <person name="Klenk H.P."/>
            <person name="Goker M."/>
            <person name="Reva O."/>
            <person name="Miroshnichenko M."/>
            <person name="Kyprides N."/>
            <person name="Woyke T."/>
            <person name="Gelfand M."/>
        </authorList>
    </citation>
    <scope>NUCLEOTIDE SEQUENCE [LARGE SCALE GENOMIC DNA]</scope>
    <source>
        <strain evidence="12 15">LF13</strain>
    </source>
</reference>
<gene>
    <name evidence="9 12" type="primary">trpD</name>
    <name evidence="12" type="ORF">Cabys_1900</name>
    <name evidence="13" type="ORF">Calab_3031</name>
</gene>
<feature type="domain" description="Glycosyl transferase family 3" evidence="10">
    <location>
        <begin position="72"/>
        <end position="320"/>
    </location>
</feature>
<keyword evidence="5 9" id="KW-0822">Tryptophan biosynthesis</keyword>
<dbReference type="SUPFAM" id="SSF47648">
    <property type="entry name" value="Nucleoside phosphorylase/phosphoribosyltransferase N-terminal domain"/>
    <property type="match status" value="1"/>
</dbReference>
<reference evidence="13 14" key="1">
    <citation type="submission" date="2011-09" db="EMBL/GenBank/DDBJ databases">
        <title>The permanent draft genome of Caldithrix abyssi DSM 13497.</title>
        <authorList>
            <consortium name="US DOE Joint Genome Institute (JGI-PGF)"/>
            <person name="Lucas S."/>
            <person name="Han J."/>
            <person name="Lapidus A."/>
            <person name="Bruce D."/>
            <person name="Goodwin L."/>
            <person name="Pitluck S."/>
            <person name="Peters L."/>
            <person name="Kyrpides N."/>
            <person name="Mavromatis K."/>
            <person name="Ivanova N."/>
            <person name="Mikhailova N."/>
            <person name="Chertkov O."/>
            <person name="Detter J.C."/>
            <person name="Tapia R."/>
            <person name="Han C."/>
            <person name="Land M."/>
            <person name="Hauser L."/>
            <person name="Markowitz V."/>
            <person name="Cheng J.-F."/>
            <person name="Hugenholtz P."/>
            <person name="Woyke T."/>
            <person name="Wu D."/>
            <person name="Spring S."/>
            <person name="Brambilla E."/>
            <person name="Klenk H.-P."/>
            <person name="Eisen J.A."/>
        </authorList>
    </citation>
    <scope>NUCLEOTIDE SEQUENCE [LARGE SCALE GENOMIC DNA]</scope>
    <source>
        <strain evidence="13 14">DSM 13497</strain>
    </source>
</reference>
<accession>H1XT70</accession>
<dbReference type="AlphaFoldDB" id="H1XT70"/>
<dbReference type="InParanoid" id="H1XT70"/>
<keyword evidence="3 9" id="KW-0328">Glycosyltransferase</keyword>
<dbReference type="EC" id="2.4.2.18" evidence="9"/>
<feature type="binding site" evidence="9">
    <location>
        <position position="79"/>
    </location>
    <ligand>
        <name>anthranilate</name>
        <dbReference type="ChEBI" id="CHEBI:16567"/>
        <label>1</label>
    </ligand>
</feature>
<evidence type="ECO:0000313" key="12">
    <source>
        <dbReference type="EMBL" id="APF18649.1"/>
    </source>
</evidence>
<comment type="catalytic activity">
    <reaction evidence="7 9">
        <text>N-(5-phospho-beta-D-ribosyl)anthranilate + diphosphate = 5-phospho-alpha-D-ribose 1-diphosphate + anthranilate</text>
        <dbReference type="Rhea" id="RHEA:11768"/>
        <dbReference type="ChEBI" id="CHEBI:16567"/>
        <dbReference type="ChEBI" id="CHEBI:18277"/>
        <dbReference type="ChEBI" id="CHEBI:33019"/>
        <dbReference type="ChEBI" id="CHEBI:58017"/>
        <dbReference type="EC" id="2.4.2.18"/>
    </reaction>
</comment>
<dbReference type="STRING" id="880073.Cabys_1900"/>
<evidence type="ECO:0000256" key="2">
    <source>
        <dbReference type="ARBA" id="ARBA00022605"/>
    </source>
</evidence>
<keyword evidence="9" id="KW-0479">Metal-binding</keyword>
<evidence type="ECO:0000256" key="6">
    <source>
        <dbReference type="ARBA" id="ARBA00023141"/>
    </source>
</evidence>
<evidence type="ECO:0000256" key="3">
    <source>
        <dbReference type="ARBA" id="ARBA00022676"/>
    </source>
</evidence>
<evidence type="ECO:0000256" key="1">
    <source>
        <dbReference type="ARBA" id="ARBA00004907"/>
    </source>
</evidence>
<evidence type="ECO:0000259" key="10">
    <source>
        <dbReference type="Pfam" id="PF00591"/>
    </source>
</evidence>
<comment type="cofactor">
    <cofactor evidence="9">
        <name>Mg(2+)</name>
        <dbReference type="ChEBI" id="CHEBI:18420"/>
    </cofactor>
    <text evidence="9">Binds 2 magnesium ions per monomer.</text>
</comment>
<dbReference type="GO" id="GO:0000162">
    <property type="term" value="P:L-tryptophan biosynthetic process"/>
    <property type="evidence" value="ECO:0007669"/>
    <property type="project" value="UniProtKB-UniRule"/>
</dbReference>
<dbReference type="GO" id="GO:0004048">
    <property type="term" value="F:anthranilate phosphoribosyltransferase activity"/>
    <property type="evidence" value="ECO:0007669"/>
    <property type="project" value="UniProtKB-UniRule"/>
</dbReference>
<dbReference type="EMBL" id="CP018099">
    <property type="protein sequence ID" value="APF18649.1"/>
    <property type="molecule type" value="Genomic_DNA"/>
</dbReference>
<dbReference type="GO" id="GO:0000287">
    <property type="term" value="F:magnesium ion binding"/>
    <property type="evidence" value="ECO:0007669"/>
    <property type="project" value="UniProtKB-UniRule"/>
</dbReference>
<feature type="binding site" evidence="9">
    <location>
        <begin position="89"/>
        <end position="92"/>
    </location>
    <ligand>
        <name>5-phospho-alpha-D-ribose 1-diphosphate</name>
        <dbReference type="ChEBI" id="CHEBI:58017"/>
    </ligand>
</feature>
<comment type="similarity">
    <text evidence="8">In the C-terminal section; belongs to the anthranilate phosphoribosyltransferase family.</text>
</comment>
<dbReference type="Gene3D" id="3.40.1030.10">
    <property type="entry name" value="Nucleoside phosphorylase/phosphoribosyltransferase catalytic domain"/>
    <property type="match status" value="1"/>
</dbReference>
<comment type="similarity">
    <text evidence="9">Belongs to the anthranilate phosphoribosyltransferase family.</text>
</comment>
<dbReference type="InterPro" id="IPR017459">
    <property type="entry name" value="Glycosyl_Trfase_fam3_N_dom"/>
</dbReference>
<dbReference type="FunCoup" id="H1XT70">
    <property type="interactions" value="399"/>
</dbReference>
<feature type="binding site" evidence="9">
    <location>
        <position position="119"/>
    </location>
    <ligand>
        <name>5-phospho-alpha-D-ribose 1-diphosphate</name>
        <dbReference type="ChEBI" id="CHEBI:58017"/>
    </ligand>
</feature>
<dbReference type="eggNOG" id="COG0547">
    <property type="taxonomic scope" value="Bacteria"/>
</dbReference>
<dbReference type="InterPro" id="IPR035902">
    <property type="entry name" value="Nuc_phospho_transferase"/>
</dbReference>
<feature type="domain" description="Glycosyl transferase family 3 N-terminal" evidence="11">
    <location>
        <begin position="2"/>
        <end position="63"/>
    </location>
</feature>
<dbReference type="InterPro" id="IPR036320">
    <property type="entry name" value="Glycosyl_Trfase_fam3_N_dom_sf"/>
</dbReference>
<keyword evidence="9" id="KW-0460">Magnesium</keyword>
<evidence type="ECO:0000313" key="13">
    <source>
        <dbReference type="EMBL" id="EHO42637.1"/>
    </source>
</evidence>
<comment type="subunit">
    <text evidence="9">Homodimer.</text>
</comment>
<protein>
    <recommendedName>
        <fullName evidence="9">Anthranilate phosphoribosyltransferase</fullName>
        <ecNumber evidence="9">2.4.2.18</ecNumber>
    </recommendedName>
</protein>
<dbReference type="OrthoDB" id="9806430at2"/>
<evidence type="ECO:0000313" key="14">
    <source>
        <dbReference type="Proteomes" id="UP000004671"/>
    </source>
</evidence>
<dbReference type="UniPathway" id="UPA00035">
    <property type="reaction ID" value="UER00041"/>
</dbReference>
<dbReference type="Pfam" id="PF00591">
    <property type="entry name" value="Glycos_transf_3"/>
    <property type="match status" value="1"/>
</dbReference>
<feature type="binding site" evidence="9">
    <location>
        <position position="87"/>
    </location>
    <ligand>
        <name>5-phospho-alpha-D-ribose 1-diphosphate</name>
        <dbReference type="ChEBI" id="CHEBI:58017"/>
    </ligand>
</feature>
<dbReference type="PANTHER" id="PTHR43285">
    <property type="entry name" value="ANTHRANILATE PHOSPHORIBOSYLTRANSFERASE"/>
    <property type="match status" value="1"/>
</dbReference>
<evidence type="ECO:0000256" key="8">
    <source>
        <dbReference type="ARBA" id="ARBA00061188"/>
    </source>
</evidence>
<dbReference type="GO" id="GO:0005829">
    <property type="term" value="C:cytosol"/>
    <property type="evidence" value="ECO:0007669"/>
    <property type="project" value="TreeGrafter"/>
</dbReference>
<feature type="binding site" evidence="9">
    <location>
        <position position="224"/>
    </location>
    <ligand>
        <name>Mg(2+)</name>
        <dbReference type="ChEBI" id="CHEBI:18420"/>
        <label>2</label>
    </ligand>
</feature>
<sequence length="336" mass="36235">MKQLLEKIADGQNLTRAEAREALQAVIDERITAAQAGALLMGLRQKGESVDEINGFLDVLNEHKVQVFLKDAQAVDVCGTGGDGKGTFNISTAVGFVLAAGGVTVAKHGNRSISSKAGSADVLEALGVNINLTPEQAKQCADEIQITFFFAPAYHPAMKKIAPHRKSLSIRTVFNMLGPLLNPANVRRQLIGAFNPQAAEMMAQVLLERGHEHAYVVHARDGLDEVSPFSKTIIHEVKQGARQIKRFEFNGFDASGPFSDIAGQSAEENAEKILQIFNGKRGADRDVVVLNSAFAFKAAGRVSDIDEGIALARETIDSGQVIKKLAQFVEMSHSFN</sequence>
<keyword evidence="4 9" id="KW-0808">Transferase</keyword>
<comment type="caution">
    <text evidence="9">Lacks conserved residue(s) required for the propagation of feature annotation.</text>
</comment>
<dbReference type="HAMAP" id="MF_00211">
    <property type="entry name" value="TrpD"/>
    <property type="match status" value="1"/>
</dbReference>
<dbReference type="Gene3D" id="1.20.970.10">
    <property type="entry name" value="Transferase, Pyrimidine Nucleoside Phosphorylase, Chain C"/>
    <property type="match status" value="1"/>
</dbReference>
<feature type="binding site" evidence="9">
    <location>
        <begin position="107"/>
        <end position="115"/>
    </location>
    <ligand>
        <name>5-phospho-alpha-D-ribose 1-diphosphate</name>
        <dbReference type="ChEBI" id="CHEBI:58017"/>
    </ligand>
</feature>
<keyword evidence="6 9" id="KW-0057">Aromatic amino acid biosynthesis</keyword>
<evidence type="ECO:0000256" key="9">
    <source>
        <dbReference type="HAMAP-Rule" id="MF_00211"/>
    </source>
</evidence>
<dbReference type="NCBIfam" id="TIGR01245">
    <property type="entry name" value="trpD"/>
    <property type="match status" value="1"/>
</dbReference>
<keyword evidence="2 9" id="KW-0028">Amino-acid biosynthesis</keyword>
<organism evidence="13 14">
    <name type="scientific">Caldithrix abyssi DSM 13497</name>
    <dbReference type="NCBI Taxonomy" id="880073"/>
    <lineage>
        <taxon>Bacteria</taxon>
        <taxon>Pseudomonadati</taxon>
        <taxon>Calditrichota</taxon>
        <taxon>Calditrichia</taxon>
        <taxon>Calditrichales</taxon>
        <taxon>Calditrichaceae</taxon>
        <taxon>Caldithrix</taxon>
    </lineage>
</organism>
<feature type="binding site" evidence="9">
    <location>
        <position position="165"/>
    </location>
    <ligand>
        <name>anthranilate</name>
        <dbReference type="ChEBI" id="CHEBI:16567"/>
        <label>2</label>
    </ligand>
</feature>
<feature type="binding site" evidence="9">
    <location>
        <position position="110"/>
    </location>
    <ligand>
        <name>anthranilate</name>
        <dbReference type="ChEBI" id="CHEBI:16567"/>
        <label>1</label>
    </ligand>
</feature>
<dbReference type="Proteomes" id="UP000183868">
    <property type="component" value="Chromosome"/>
</dbReference>
<comment type="pathway">
    <text evidence="1 9">Amino-acid biosynthesis; L-tryptophan biosynthesis; L-tryptophan from chorismate: step 2/5.</text>
</comment>
<evidence type="ECO:0000256" key="7">
    <source>
        <dbReference type="ARBA" id="ARBA00052328"/>
    </source>
</evidence>
<feature type="binding site" evidence="9">
    <location>
        <position position="91"/>
    </location>
    <ligand>
        <name>Mg(2+)</name>
        <dbReference type="ChEBI" id="CHEBI:18420"/>
        <label>1</label>
    </ligand>
</feature>
<dbReference type="KEGG" id="caby:Cabys_1900"/>
<evidence type="ECO:0000256" key="4">
    <source>
        <dbReference type="ARBA" id="ARBA00022679"/>
    </source>
</evidence>
<feature type="binding site" evidence="9">
    <location>
        <position position="225"/>
    </location>
    <ligand>
        <name>Mg(2+)</name>
        <dbReference type="ChEBI" id="CHEBI:18420"/>
        <label>2</label>
    </ligand>
</feature>
<comment type="function">
    <text evidence="9">Catalyzes the transfer of the phosphoribosyl group of 5-phosphorylribose-1-pyrophosphate (PRPP) to anthranilate to yield N-(5'-phosphoribosyl)-anthranilate (PRA).</text>
</comment>
<dbReference type="PaxDb" id="880073-Calab_3031"/>
<dbReference type="Pfam" id="PF02885">
    <property type="entry name" value="Glycos_trans_3N"/>
    <property type="match status" value="1"/>
</dbReference>
<dbReference type="SUPFAM" id="SSF52418">
    <property type="entry name" value="Nucleoside phosphorylase/phosphoribosyltransferase catalytic domain"/>
    <property type="match status" value="1"/>
</dbReference>
<evidence type="ECO:0000313" key="15">
    <source>
        <dbReference type="Proteomes" id="UP000183868"/>
    </source>
</evidence>
<feature type="binding site" evidence="9">
    <location>
        <begin position="82"/>
        <end position="83"/>
    </location>
    <ligand>
        <name>5-phospho-alpha-D-ribose 1-diphosphate</name>
        <dbReference type="ChEBI" id="CHEBI:58017"/>
    </ligand>
</feature>
<dbReference type="FunFam" id="3.40.1030.10:FF:000002">
    <property type="entry name" value="Anthranilate phosphoribosyltransferase"/>
    <property type="match status" value="1"/>
</dbReference>
<feature type="binding site" evidence="9">
    <location>
        <position position="225"/>
    </location>
    <ligand>
        <name>Mg(2+)</name>
        <dbReference type="ChEBI" id="CHEBI:18420"/>
        <label>1</label>
    </ligand>
</feature>
<evidence type="ECO:0000259" key="11">
    <source>
        <dbReference type="Pfam" id="PF02885"/>
    </source>
</evidence>
<dbReference type="RefSeq" id="WP_006929993.1">
    <property type="nucleotide sequence ID" value="NZ_CM001402.1"/>
</dbReference>
<evidence type="ECO:0000256" key="5">
    <source>
        <dbReference type="ARBA" id="ARBA00022822"/>
    </source>
</evidence>
<keyword evidence="14" id="KW-1185">Reference proteome</keyword>
<dbReference type="Proteomes" id="UP000004671">
    <property type="component" value="Chromosome"/>
</dbReference>
<dbReference type="HOGENOM" id="CLU_034315_2_1_0"/>
<dbReference type="InterPro" id="IPR000312">
    <property type="entry name" value="Glycosyl_Trfase_fam3"/>
</dbReference>
<proteinExistence type="inferred from homology"/>
<dbReference type="PANTHER" id="PTHR43285:SF2">
    <property type="entry name" value="ANTHRANILATE PHOSPHORIBOSYLTRANSFERASE"/>
    <property type="match status" value="1"/>
</dbReference>
<dbReference type="InterPro" id="IPR005940">
    <property type="entry name" value="Anthranilate_Pribosyl_Tfrase"/>
</dbReference>
<feature type="binding site" evidence="9">
    <location>
        <position position="79"/>
    </location>
    <ligand>
        <name>5-phospho-alpha-D-ribose 1-diphosphate</name>
        <dbReference type="ChEBI" id="CHEBI:58017"/>
    </ligand>
</feature>